<sequence>MLLPRSWLLMNRRDRAIVRADVLLTRSGLGPVQAPVQVLEGALALGVPRHPSAELDSSCTPLPLALPPRPKIETENSPETFTSALSSGWRTSEIDSNSIVDPAIALQSGQLREHGDIRAGQALDGLYRRVGNLNCLVSPAGFALNDPISAHWQWSIGRYCGKEKVTGMCGIITGVCKTGELYRLTIPLDVYTFEFEFTITADGCSATLSDQQDTSTALALAYSDCICEPTAAVYTGELN</sequence>
<comment type="caution">
    <text evidence="1">The sequence shown here is derived from an EMBL/GenBank/DDBJ whole genome shotgun (WGS) entry which is preliminary data.</text>
</comment>
<reference evidence="1 2" key="1">
    <citation type="journal article" date="2015" name="Sci. Rep.">
        <title>Chromosome-level genome map provides insights into diverse defense mechanisms in the medicinal fungus Ganoderma sinense.</title>
        <authorList>
            <person name="Zhu Y."/>
            <person name="Xu J."/>
            <person name="Sun C."/>
            <person name="Zhou S."/>
            <person name="Xu H."/>
            <person name="Nelson D.R."/>
            <person name="Qian J."/>
            <person name="Song J."/>
            <person name="Luo H."/>
            <person name="Xiang L."/>
            <person name="Li Y."/>
            <person name="Xu Z."/>
            <person name="Ji A."/>
            <person name="Wang L."/>
            <person name="Lu S."/>
            <person name="Hayward A."/>
            <person name="Sun W."/>
            <person name="Li X."/>
            <person name="Schwartz D.C."/>
            <person name="Wang Y."/>
            <person name="Chen S."/>
        </authorList>
    </citation>
    <scope>NUCLEOTIDE SEQUENCE [LARGE SCALE GENOMIC DNA]</scope>
    <source>
        <strain evidence="1 2">ZZ0214-1</strain>
    </source>
</reference>
<keyword evidence="2" id="KW-1185">Reference proteome</keyword>
<evidence type="ECO:0000313" key="2">
    <source>
        <dbReference type="Proteomes" id="UP000230002"/>
    </source>
</evidence>
<organism evidence="1 2">
    <name type="scientific">Ganoderma sinense ZZ0214-1</name>
    <dbReference type="NCBI Taxonomy" id="1077348"/>
    <lineage>
        <taxon>Eukaryota</taxon>
        <taxon>Fungi</taxon>
        <taxon>Dikarya</taxon>
        <taxon>Basidiomycota</taxon>
        <taxon>Agaricomycotina</taxon>
        <taxon>Agaricomycetes</taxon>
        <taxon>Polyporales</taxon>
        <taxon>Polyporaceae</taxon>
        <taxon>Ganoderma</taxon>
    </lineage>
</organism>
<name>A0A2G8SVB7_9APHY</name>
<dbReference type="Proteomes" id="UP000230002">
    <property type="component" value="Unassembled WGS sequence"/>
</dbReference>
<accession>A0A2G8SVB7</accession>
<protein>
    <submittedName>
        <fullName evidence="1">Uncharacterized protein</fullName>
    </submittedName>
</protein>
<evidence type="ECO:0000313" key="1">
    <source>
        <dbReference type="EMBL" id="PIL37682.1"/>
    </source>
</evidence>
<proteinExistence type="predicted"/>
<dbReference type="EMBL" id="AYKW01000001">
    <property type="protein sequence ID" value="PIL37682.1"/>
    <property type="molecule type" value="Genomic_DNA"/>
</dbReference>
<dbReference type="AlphaFoldDB" id="A0A2G8SVB7"/>
<dbReference type="STRING" id="1077348.A0A2G8SVB7"/>
<gene>
    <name evidence="1" type="ORF">GSI_01376</name>
</gene>